<sequence>MRPKTLTSTEVQQQDTTRVQIRGAVPPNHAPPGITVVAHMGVEVPQQNYGVPGRSTFQHPSQGLQEGWVVHTAVRSISRNNSETPIPSPKAHGNNPLVYRGKLQHMAAELGGYKQAHPSPTLLTMGHSRAPRMDPAATATGGQPSQDTSPPTDPVELRAIVWQGALICSYQDQVEALQNQLHSTSTAAPPPPRDPQAARGESPRLAMPEKYDGSADRCRGFLRQCEVFFAHQPGVYRDEGMRCVFLLSLLTGRALDWASTVWDANPQIHTLFTYFAGMIREVFEYPAGGQGHIASVNGVTSGI</sequence>
<name>A0AAE0PWE2_9TELE</name>
<dbReference type="InterPro" id="IPR032549">
    <property type="entry name" value="DUF4939"/>
</dbReference>
<feature type="region of interest" description="Disordered" evidence="1">
    <location>
        <begin position="180"/>
        <end position="211"/>
    </location>
</feature>
<gene>
    <name evidence="3" type="ORF">QTP70_033159</name>
</gene>
<proteinExistence type="predicted"/>
<protein>
    <recommendedName>
        <fullName evidence="2">DUF4939 domain-containing protein</fullName>
    </recommendedName>
</protein>
<evidence type="ECO:0000259" key="2">
    <source>
        <dbReference type="Pfam" id="PF16297"/>
    </source>
</evidence>
<reference evidence="3" key="1">
    <citation type="submission" date="2023-06" db="EMBL/GenBank/DDBJ databases">
        <title>Male Hemibagrus guttatus genome.</title>
        <authorList>
            <person name="Bian C."/>
        </authorList>
    </citation>
    <scope>NUCLEOTIDE SEQUENCE</scope>
    <source>
        <strain evidence="3">Male_cb2023</strain>
        <tissue evidence="3">Muscle</tissue>
    </source>
</reference>
<evidence type="ECO:0000256" key="1">
    <source>
        <dbReference type="SAM" id="MobiDB-lite"/>
    </source>
</evidence>
<accession>A0AAE0PWE2</accession>
<dbReference type="Proteomes" id="UP001274896">
    <property type="component" value="Unassembled WGS sequence"/>
</dbReference>
<dbReference type="EMBL" id="JAUCMX010000027">
    <property type="protein sequence ID" value="KAK3509396.1"/>
    <property type="molecule type" value="Genomic_DNA"/>
</dbReference>
<dbReference type="Pfam" id="PF16297">
    <property type="entry name" value="DUF4939"/>
    <property type="match status" value="1"/>
</dbReference>
<organism evidence="3 4">
    <name type="scientific">Hemibagrus guttatus</name>
    <dbReference type="NCBI Taxonomy" id="175788"/>
    <lineage>
        <taxon>Eukaryota</taxon>
        <taxon>Metazoa</taxon>
        <taxon>Chordata</taxon>
        <taxon>Craniata</taxon>
        <taxon>Vertebrata</taxon>
        <taxon>Euteleostomi</taxon>
        <taxon>Actinopterygii</taxon>
        <taxon>Neopterygii</taxon>
        <taxon>Teleostei</taxon>
        <taxon>Ostariophysi</taxon>
        <taxon>Siluriformes</taxon>
        <taxon>Bagridae</taxon>
        <taxon>Hemibagrus</taxon>
    </lineage>
</organism>
<comment type="caution">
    <text evidence="3">The sequence shown here is derived from an EMBL/GenBank/DDBJ whole genome shotgun (WGS) entry which is preliminary data.</text>
</comment>
<feature type="domain" description="DUF4939" evidence="2">
    <location>
        <begin position="199"/>
        <end position="284"/>
    </location>
</feature>
<feature type="region of interest" description="Disordered" evidence="1">
    <location>
        <begin position="126"/>
        <end position="153"/>
    </location>
</feature>
<feature type="compositionally biased region" description="Polar residues" evidence="1">
    <location>
        <begin position="140"/>
        <end position="150"/>
    </location>
</feature>
<dbReference type="AlphaFoldDB" id="A0AAE0PWE2"/>
<evidence type="ECO:0000313" key="4">
    <source>
        <dbReference type="Proteomes" id="UP001274896"/>
    </source>
</evidence>
<evidence type="ECO:0000313" key="3">
    <source>
        <dbReference type="EMBL" id="KAK3509396.1"/>
    </source>
</evidence>
<keyword evidence="4" id="KW-1185">Reference proteome</keyword>